<evidence type="ECO:0000256" key="2">
    <source>
        <dbReference type="ARBA" id="ARBA00022670"/>
    </source>
</evidence>
<protein>
    <submittedName>
        <fullName evidence="5">Ulp1 protease family, C-terminal catalytic domain containing protein</fullName>
    </submittedName>
</protein>
<organism evidence="5 6">
    <name type="scientific">Trema orientale</name>
    <name type="common">Charcoal tree</name>
    <name type="synonym">Celtis orientalis</name>
    <dbReference type="NCBI Taxonomy" id="63057"/>
    <lineage>
        <taxon>Eukaryota</taxon>
        <taxon>Viridiplantae</taxon>
        <taxon>Streptophyta</taxon>
        <taxon>Embryophyta</taxon>
        <taxon>Tracheophyta</taxon>
        <taxon>Spermatophyta</taxon>
        <taxon>Magnoliopsida</taxon>
        <taxon>eudicotyledons</taxon>
        <taxon>Gunneridae</taxon>
        <taxon>Pentapetalae</taxon>
        <taxon>rosids</taxon>
        <taxon>fabids</taxon>
        <taxon>Rosales</taxon>
        <taxon>Cannabaceae</taxon>
        <taxon>Trema</taxon>
    </lineage>
</organism>
<name>A0A2P5ESK6_TREOI</name>
<keyword evidence="6" id="KW-1185">Reference proteome</keyword>
<dbReference type="PANTHER" id="PTHR31470">
    <property type="entry name" value="CYSTEINE PROTEINASES SUPERFAMILY PROTEIN-RELATED-RELATED"/>
    <property type="match status" value="1"/>
</dbReference>
<evidence type="ECO:0000313" key="5">
    <source>
        <dbReference type="EMBL" id="PON88521.1"/>
    </source>
</evidence>
<dbReference type="EMBL" id="JXTC01000105">
    <property type="protein sequence ID" value="PON88521.1"/>
    <property type="molecule type" value="Genomic_DNA"/>
</dbReference>
<dbReference type="Proteomes" id="UP000237000">
    <property type="component" value="Unassembled WGS sequence"/>
</dbReference>
<dbReference type="AlphaFoldDB" id="A0A2P5ESK6"/>
<dbReference type="Gene3D" id="3.40.395.10">
    <property type="entry name" value="Adenoviral Proteinase, Chain A"/>
    <property type="match status" value="1"/>
</dbReference>
<dbReference type="InterPro" id="IPR038765">
    <property type="entry name" value="Papain-like_cys_pep_sf"/>
</dbReference>
<evidence type="ECO:0000259" key="4">
    <source>
        <dbReference type="PROSITE" id="PS50600"/>
    </source>
</evidence>
<comment type="similarity">
    <text evidence="1">Belongs to the peptidase C48 family.</text>
</comment>
<dbReference type="OrthoDB" id="1024009at2759"/>
<keyword evidence="2 5" id="KW-0645">Protease</keyword>
<sequence>HINVIFYYLRKKIRYNANLFTKRTTTLDAICDNYIKRDWTEYIDDETKEVFTWDKKPQSFLVKCVNRKGMAVGKKWSEVDYVYIPVFMEELKHWVLAEIDLAEQKINVYDSMASRVHQNKVREVLTIYTIMIPFLLEATTFYQERKEIKKGAFALNFIEDLEVQQNG</sequence>
<feature type="domain" description="Ubiquitin-like protease family profile" evidence="4">
    <location>
        <begin position="1"/>
        <end position="161"/>
    </location>
</feature>
<dbReference type="PANTHER" id="PTHR31470:SF53">
    <property type="entry name" value="CYSTEINE PROTEINASES SUPERFAMILY PROTEIN-RELATED"/>
    <property type="match status" value="1"/>
</dbReference>
<accession>A0A2P5ESK6</accession>
<feature type="non-terminal residue" evidence="5">
    <location>
        <position position="1"/>
    </location>
</feature>
<dbReference type="SUPFAM" id="SSF54001">
    <property type="entry name" value="Cysteine proteinases"/>
    <property type="match status" value="1"/>
</dbReference>
<dbReference type="Pfam" id="PF02902">
    <property type="entry name" value="Peptidase_C48"/>
    <property type="match status" value="1"/>
</dbReference>
<evidence type="ECO:0000313" key="6">
    <source>
        <dbReference type="Proteomes" id="UP000237000"/>
    </source>
</evidence>
<keyword evidence="3" id="KW-0378">Hydrolase</keyword>
<dbReference type="InParanoid" id="A0A2P5ESK6"/>
<evidence type="ECO:0000256" key="1">
    <source>
        <dbReference type="ARBA" id="ARBA00005234"/>
    </source>
</evidence>
<evidence type="ECO:0000256" key="3">
    <source>
        <dbReference type="ARBA" id="ARBA00022801"/>
    </source>
</evidence>
<reference evidence="6" key="1">
    <citation type="submission" date="2016-06" db="EMBL/GenBank/DDBJ databases">
        <title>Parallel loss of symbiosis genes in relatives of nitrogen-fixing non-legume Parasponia.</title>
        <authorList>
            <person name="Van Velzen R."/>
            <person name="Holmer R."/>
            <person name="Bu F."/>
            <person name="Rutten L."/>
            <person name="Van Zeijl A."/>
            <person name="Liu W."/>
            <person name="Santuari L."/>
            <person name="Cao Q."/>
            <person name="Sharma T."/>
            <person name="Shen D."/>
            <person name="Roswanjaya Y."/>
            <person name="Wardhani T."/>
            <person name="Kalhor M.S."/>
            <person name="Jansen J."/>
            <person name="Van den Hoogen J."/>
            <person name="Gungor B."/>
            <person name="Hartog M."/>
            <person name="Hontelez J."/>
            <person name="Verver J."/>
            <person name="Yang W.-C."/>
            <person name="Schijlen E."/>
            <person name="Repin R."/>
            <person name="Schilthuizen M."/>
            <person name="Schranz E."/>
            <person name="Heidstra R."/>
            <person name="Miyata K."/>
            <person name="Fedorova E."/>
            <person name="Kohlen W."/>
            <person name="Bisseling T."/>
            <person name="Smit S."/>
            <person name="Geurts R."/>
        </authorList>
    </citation>
    <scope>NUCLEOTIDE SEQUENCE [LARGE SCALE GENOMIC DNA]</scope>
    <source>
        <strain evidence="6">cv. RG33-2</strain>
    </source>
</reference>
<proteinExistence type="inferred from homology"/>
<dbReference type="PROSITE" id="PS50600">
    <property type="entry name" value="ULP_PROTEASE"/>
    <property type="match status" value="1"/>
</dbReference>
<dbReference type="GO" id="GO:0006508">
    <property type="term" value="P:proteolysis"/>
    <property type="evidence" value="ECO:0007669"/>
    <property type="project" value="UniProtKB-KW"/>
</dbReference>
<gene>
    <name evidence="5" type="ORF">TorRG33x02_157350</name>
</gene>
<comment type="caution">
    <text evidence="5">The sequence shown here is derived from an EMBL/GenBank/DDBJ whole genome shotgun (WGS) entry which is preliminary data.</text>
</comment>
<dbReference type="InterPro" id="IPR003653">
    <property type="entry name" value="Peptidase_C48_C"/>
</dbReference>
<dbReference type="GO" id="GO:0008234">
    <property type="term" value="F:cysteine-type peptidase activity"/>
    <property type="evidence" value="ECO:0007669"/>
    <property type="project" value="InterPro"/>
</dbReference>